<evidence type="ECO:0000256" key="3">
    <source>
        <dbReference type="ARBA" id="ARBA00022475"/>
    </source>
</evidence>
<dbReference type="Gene3D" id="1.10.3730.20">
    <property type="match status" value="1"/>
</dbReference>
<accession>A0A9X2D894</accession>
<dbReference type="RefSeq" id="WP_250827658.1">
    <property type="nucleotide sequence ID" value="NZ_JAMOIL010000015.1"/>
</dbReference>
<comment type="similarity">
    <text evidence="7">Belongs to the drug/metabolite transporter (DMT) superfamily. Small multidrug resistance (SMR) (TC 2.A.7.1) family.</text>
</comment>
<dbReference type="InterPro" id="IPR037185">
    <property type="entry name" value="EmrE-like"/>
</dbReference>
<dbReference type="InterPro" id="IPR000390">
    <property type="entry name" value="Small_drug/metabolite_transptr"/>
</dbReference>
<dbReference type="Proteomes" id="UP001139485">
    <property type="component" value="Unassembled WGS sequence"/>
</dbReference>
<keyword evidence="6 8" id="KW-0472">Membrane</keyword>
<dbReference type="AlphaFoldDB" id="A0A9X2D894"/>
<dbReference type="Pfam" id="PF00893">
    <property type="entry name" value="Multi_Drug_Res"/>
    <property type="match status" value="1"/>
</dbReference>
<sequence length="127" mass="13016">MTQPHSQARRAGTHRRRAWLLLTGAVAGEVTGSVGLKAAIDEPRWYVLVVAGYVAAFALLALTLRAWLPLGVAYGAWGAGGVALTAVLATVLFGEPFTVLTAGGVLLIGVGVLLVETGSHAAAEDPT</sequence>
<dbReference type="InterPro" id="IPR045324">
    <property type="entry name" value="Small_multidrug_res"/>
</dbReference>
<keyword evidence="3" id="KW-1003">Cell membrane</keyword>
<comment type="caution">
    <text evidence="9">The sequence shown here is derived from an EMBL/GenBank/DDBJ whole genome shotgun (WGS) entry which is preliminary data.</text>
</comment>
<comment type="subcellular location">
    <subcellularLocation>
        <location evidence="1 7">Cell membrane</location>
        <topology evidence="1 7">Multi-pass membrane protein</topology>
    </subcellularLocation>
</comment>
<evidence type="ECO:0000256" key="7">
    <source>
        <dbReference type="RuleBase" id="RU003942"/>
    </source>
</evidence>
<evidence type="ECO:0000256" key="5">
    <source>
        <dbReference type="ARBA" id="ARBA00022989"/>
    </source>
</evidence>
<feature type="transmembrane region" description="Helical" evidence="8">
    <location>
        <begin position="97"/>
        <end position="115"/>
    </location>
</feature>
<reference evidence="9" key="1">
    <citation type="submission" date="2022-05" db="EMBL/GenBank/DDBJ databases">
        <authorList>
            <person name="Tuo L."/>
        </authorList>
    </citation>
    <scope>NUCLEOTIDE SEQUENCE</scope>
    <source>
        <strain evidence="9">BSK12Z-4</strain>
    </source>
</reference>
<organism evidence="9 10">
    <name type="scientific">Nocardioides bruguierae</name>
    <dbReference type="NCBI Taxonomy" id="2945102"/>
    <lineage>
        <taxon>Bacteria</taxon>
        <taxon>Bacillati</taxon>
        <taxon>Actinomycetota</taxon>
        <taxon>Actinomycetes</taxon>
        <taxon>Propionibacteriales</taxon>
        <taxon>Nocardioidaceae</taxon>
        <taxon>Nocardioides</taxon>
    </lineage>
</organism>
<dbReference type="EMBL" id="JAMOIL010000015">
    <property type="protein sequence ID" value="MCM0621180.1"/>
    <property type="molecule type" value="Genomic_DNA"/>
</dbReference>
<dbReference type="GO" id="GO:0022857">
    <property type="term" value="F:transmembrane transporter activity"/>
    <property type="evidence" value="ECO:0007669"/>
    <property type="project" value="InterPro"/>
</dbReference>
<proteinExistence type="inferred from homology"/>
<dbReference type="GO" id="GO:0005886">
    <property type="term" value="C:plasma membrane"/>
    <property type="evidence" value="ECO:0007669"/>
    <property type="project" value="UniProtKB-SubCell"/>
</dbReference>
<feature type="transmembrane region" description="Helical" evidence="8">
    <location>
        <begin position="71"/>
        <end position="91"/>
    </location>
</feature>
<dbReference type="PANTHER" id="PTHR30561:SF1">
    <property type="entry name" value="MULTIDRUG TRANSPORTER EMRE"/>
    <property type="match status" value="1"/>
</dbReference>
<keyword evidence="2" id="KW-0813">Transport</keyword>
<evidence type="ECO:0000313" key="10">
    <source>
        <dbReference type="Proteomes" id="UP001139485"/>
    </source>
</evidence>
<keyword evidence="4 7" id="KW-0812">Transmembrane</keyword>
<evidence type="ECO:0000313" key="9">
    <source>
        <dbReference type="EMBL" id="MCM0621180.1"/>
    </source>
</evidence>
<keyword evidence="10" id="KW-1185">Reference proteome</keyword>
<evidence type="ECO:0000256" key="1">
    <source>
        <dbReference type="ARBA" id="ARBA00004651"/>
    </source>
</evidence>
<dbReference type="PANTHER" id="PTHR30561">
    <property type="entry name" value="SMR FAMILY PROTON-DEPENDENT DRUG EFFLUX TRANSPORTER SUGE"/>
    <property type="match status" value="1"/>
</dbReference>
<evidence type="ECO:0000256" key="6">
    <source>
        <dbReference type="ARBA" id="ARBA00023136"/>
    </source>
</evidence>
<feature type="transmembrane region" description="Helical" evidence="8">
    <location>
        <begin position="45"/>
        <end position="64"/>
    </location>
</feature>
<name>A0A9X2D894_9ACTN</name>
<evidence type="ECO:0000256" key="2">
    <source>
        <dbReference type="ARBA" id="ARBA00022448"/>
    </source>
</evidence>
<evidence type="ECO:0000256" key="8">
    <source>
        <dbReference type="SAM" id="Phobius"/>
    </source>
</evidence>
<gene>
    <name evidence="9" type="ORF">M8330_12860</name>
</gene>
<dbReference type="SUPFAM" id="SSF103481">
    <property type="entry name" value="Multidrug resistance efflux transporter EmrE"/>
    <property type="match status" value="1"/>
</dbReference>
<evidence type="ECO:0000256" key="4">
    <source>
        <dbReference type="ARBA" id="ARBA00022692"/>
    </source>
</evidence>
<protein>
    <submittedName>
        <fullName evidence="9">SMR family transporter</fullName>
    </submittedName>
</protein>
<keyword evidence="5 8" id="KW-1133">Transmembrane helix</keyword>